<sequence>MSFLFFLLSFAVVYAIIGLFRPAVLPPIYFDLIFFLLPPRSENTCPHLLFFSFPSRLRLYFRFGAFFPFIFLPDNHRSPSRYNLEINTQFRS</sequence>
<dbReference type="EMBL" id="CP069104">
    <property type="protein sequence ID" value="QSS54383.1"/>
    <property type="molecule type" value="Genomic_DNA"/>
</dbReference>
<evidence type="ECO:0000313" key="1">
    <source>
        <dbReference type="EMBL" id="QSS54383.1"/>
    </source>
</evidence>
<proteinExistence type="predicted"/>
<dbReference type="AlphaFoldDB" id="A0A8A1LP55"/>
<evidence type="ECO:0000313" key="2">
    <source>
        <dbReference type="Proteomes" id="UP000663419"/>
    </source>
</evidence>
<name>A0A8A1LP55_AJEC8</name>
<reference evidence="1" key="1">
    <citation type="submission" date="2021-01" db="EMBL/GenBank/DDBJ databases">
        <title>Chromosome-level genome assembly of a human fungal pathogen reveals clustering of transcriptionally co-regulated genes.</title>
        <authorList>
            <person name="Voorhies M."/>
            <person name="Cohen S."/>
            <person name="Shea T.P."/>
            <person name="Petrus S."/>
            <person name="Munoz J.F."/>
            <person name="Poplawski S."/>
            <person name="Goldman W.E."/>
            <person name="Michael T."/>
            <person name="Cuomo C.A."/>
            <person name="Sil A."/>
            <person name="Beyhan S."/>
        </authorList>
    </citation>
    <scope>NUCLEOTIDE SEQUENCE</scope>
    <source>
        <strain evidence="1">H88</strain>
    </source>
</reference>
<gene>
    <name evidence="1" type="ORF">I7I53_01905</name>
</gene>
<protein>
    <submittedName>
        <fullName evidence="1">Uncharacterized protein</fullName>
    </submittedName>
</protein>
<organism evidence="1 2">
    <name type="scientific">Ajellomyces capsulatus (strain H88)</name>
    <name type="common">Darling's disease fungus</name>
    <name type="synonym">Histoplasma capsulatum</name>
    <dbReference type="NCBI Taxonomy" id="544711"/>
    <lineage>
        <taxon>Eukaryota</taxon>
        <taxon>Fungi</taxon>
        <taxon>Dikarya</taxon>
        <taxon>Ascomycota</taxon>
        <taxon>Pezizomycotina</taxon>
        <taxon>Eurotiomycetes</taxon>
        <taxon>Eurotiomycetidae</taxon>
        <taxon>Onygenales</taxon>
        <taxon>Ajellomycetaceae</taxon>
        <taxon>Histoplasma</taxon>
    </lineage>
</organism>
<dbReference type="VEuPathDB" id="FungiDB:I7I53_01905"/>
<dbReference type="Proteomes" id="UP000663419">
    <property type="component" value="Chromosome 3"/>
</dbReference>
<accession>A0A8A1LP55</accession>